<dbReference type="Proteomes" id="UP000242432">
    <property type="component" value="Unassembled WGS sequence"/>
</dbReference>
<dbReference type="RefSeq" id="WP_078929466.1">
    <property type="nucleotide sequence ID" value="NZ_FUXX01000055.1"/>
</dbReference>
<dbReference type="Gene3D" id="3.20.20.80">
    <property type="entry name" value="Glycosidases"/>
    <property type="match status" value="1"/>
</dbReference>
<sequence length="684" mass="76777">MRQNTSSQRASLPFQCFHTCTAPGVDASNAELFVRGVNHSRLKIWIVSFSQNEDVKNPMTYSGSYSGIHRFVAPLNADKSRNLITYYFKIMLSNKDGEPVDVVWYSSLGMSREPPLRQHCYVIELFNTHPQWAMDSVIYQIYPDKFAASSGNFTVDGTKVNTESPVRLKDFEFVNLDETHCGGDLDGVATMLPYIRGLGCDTIYLTPIFKAPSVHKYDTEDYDVVDTHFGGNGALKRLRTVALGYEMKILLHGTFNHTGDSNLWFDRQEKTGKGALRHKDSPYREIYTFNSEGEAYVSDDKANYPKLDYSSYLTRHLIYEGENSVVKKWTRAPYGIDGWVIDDANQIGDNGNARNNVERLSAICSSARESHLDCLMLGHFGTDPRYALCSEGNVDGTINYTGFISPIRSFFGGINLNGDPTPYTGEDLRRTCEEFAVGVSQQLKLCLVNQLDNNSLPRFYDIIGGDKHLYQAALACLVTWRGIPCIYQGDELGDVIAKYEVGPRSMIPFKALKDHHASVNSAETQTVITELTALRRSNPAFSRGTMIFISAGGAYFAYMRLYKDRFSIVLVNASRQQVKFEQGSILFPLLASMYMPEDCGSDNAEDSGEDLLIPLSGRNVRRYDHAEGLEGLYEMLGREKLAVYSYGATRTSKEFEEKFIKELIAGKNMTIPPRSTVIVSNLKK</sequence>
<dbReference type="EMBL" id="FUXX01000055">
    <property type="protein sequence ID" value="SKA69126.1"/>
    <property type="molecule type" value="Genomic_DNA"/>
</dbReference>
<evidence type="ECO:0000259" key="3">
    <source>
        <dbReference type="SMART" id="SM00642"/>
    </source>
</evidence>
<dbReference type="STRING" id="83771.SAMN02910357_01694"/>
<feature type="domain" description="Glycosyl hydrolase family 13 catalytic" evidence="3">
    <location>
        <begin position="140"/>
        <end position="535"/>
    </location>
</feature>
<accession>A0A1T4VVY9</accession>
<keyword evidence="5" id="KW-1185">Reference proteome</keyword>
<evidence type="ECO:0000313" key="5">
    <source>
        <dbReference type="Proteomes" id="UP000242432"/>
    </source>
</evidence>
<name>A0A1T4VVY9_9GAMM</name>
<protein>
    <submittedName>
        <fullName evidence="4">Alpha-glucosidase</fullName>
    </submittedName>
</protein>
<organism evidence="4 5">
    <name type="scientific">Succinivibrio dextrinosolvens DSM 3072</name>
    <dbReference type="NCBI Taxonomy" id="1123324"/>
    <lineage>
        <taxon>Bacteria</taxon>
        <taxon>Pseudomonadati</taxon>
        <taxon>Pseudomonadota</taxon>
        <taxon>Gammaproteobacteria</taxon>
        <taxon>Aeromonadales</taxon>
        <taxon>Succinivibrionaceae</taxon>
        <taxon>Succinivibrio</taxon>
    </lineage>
</organism>
<evidence type="ECO:0000313" key="4">
    <source>
        <dbReference type="EMBL" id="SKA69126.1"/>
    </source>
</evidence>
<proteinExistence type="predicted"/>
<dbReference type="AlphaFoldDB" id="A0A1T4VVY9"/>
<dbReference type="GO" id="GO:0016798">
    <property type="term" value="F:hydrolase activity, acting on glycosyl bonds"/>
    <property type="evidence" value="ECO:0007669"/>
    <property type="project" value="UniProtKB-KW"/>
</dbReference>
<reference evidence="5" key="1">
    <citation type="submission" date="2017-02" db="EMBL/GenBank/DDBJ databases">
        <authorList>
            <person name="Varghese N."/>
            <person name="Submissions S."/>
        </authorList>
    </citation>
    <scope>NUCLEOTIDE SEQUENCE [LARGE SCALE GENOMIC DNA]</scope>
    <source>
        <strain evidence="5">DSM 3072</strain>
    </source>
</reference>
<dbReference type="Pfam" id="PF00128">
    <property type="entry name" value="Alpha-amylase"/>
    <property type="match status" value="1"/>
</dbReference>
<dbReference type="PANTHER" id="PTHR10357:SF210">
    <property type="entry name" value="MALTODEXTRIN GLUCOSIDASE"/>
    <property type="match status" value="1"/>
</dbReference>
<keyword evidence="1" id="KW-0378">Hydrolase</keyword>
<dbReference type="InterPro" id="IPR017853">
    <property type="entry name" value="GH"/>
</dbReference>
<dbReference type="PANTHER" id="PTHR10357">
    <property type="entry name" value="ALPHA-AMYLASE FAMILY MEMBER"/>
    <property type="match status" value="1"/>
</dbReference>
<keyword evidence="2" id="KW-0326">Glycosidase</keyword>
<gene>
    <name evidence="4" type="ORF">SAMN02745213_02162</name>
</gene>
<dbReference type="InterPro" id="IPR006047">
    <property type="entry name" value="GH13_cat_dom"/>
</dbReference>
<dbReference type="GO" id="GO:0005975">
    <property type="term" value="P:carbohydrate metabolic process"/>
    <property type="evidence" value="ECO:0007669"/>
    <property type="project" value="InterPro"/>
</dbReference>
<evidence type="ECO:0000256" key="1">
    <source>
        <dbReference type="ARBA" id="ARBA00022801"/>
    </source>
</evidence>
<dbReference type="SUPFAM" id="SSF51445">
    <property type="entry name" value="(Trans)glycosidases"/>
    <property type="match status" value="1"/>
</dbReference>
<dbReference type="SMART" id="SM00642">
    <property type="entry name" value="Aamy"/>
    <property type="match status" value="1"/>
</dbReference>
<evidence type="ECO:0000256" key="2">
    <source>
        <dbReference type="ARBA" id="ARBA00023295"/>
    </source>
</evidence>